<dbReference type="RefSeq" id="WP_124962441.1">
    <property type="nucleotide sequence ID" value="NZ_BHVV01000006.1"/>
</dbReference>
<dbReference type="Proteomes" id="UP000268908">
    <property type="component" value="Unassembled WGS sequence"/>
</dbReference>
<reference evidence="1 2" key="1">
    <citation type="submission" date="2018-10" db="EMBL/GenBank/DDBJ databases">
        <title>Genomic Encyclopedia of Type Strains, Phase IV (KMG-IV): sequencing the most valuable type-strain genomes for metagenomic binning, comparative biology and taxonomic classification.</title>
        <authorList>
            <person name="Goeker M."/>
        </authorList>
    </citation>
    <scope>NUCLEOTIDE SEQUENCE [LARGE SCALE GENOMIC DNA]</scope>
    <source>
        <strain evidence="1 2">DSM 26916</strain>
    </source>
</reference>
<dbReference type="EMBL" id="RCCI01000005">
    <property type="protein sequence ID" value="RLJ64765.1"/>
    <property type="molecule type" value="Genomic_DNA"/>
</dbReference>
<proteinExistence type="predicted"/>
<accession>A0A497XDY6</accession>
<sequence length="75" mass="8108">MAFLKPKAANKTKTISVRVPIDLAEELDDIKRHADEHGLAFDVADVVERALTQAARSARSELAALPTKQQNALAA</sequence>
<dbReference type="AlphaFoldDB" id="A0A497XDY6"/>
<gene>
    <name evidence="1" type="ORF">DFR35_1411</name>
</gene>
<evidence type="ECO:0000313" key="1">
    <source>
        <dbReference type="EMBL" id="RLJ64765.1"/>
    </source>
</evidence>
<evidence type="ECO:0000313" key="2">
    <source>
        <dbReference type="Proteomes" id="UP000268908"/>
    </source>
</evidence>
<keyword evidence="2" id="KW-1185">Reference proteome</keyword>
<comment type="caution">
    <text evidence="1">The sequence shown here is derived from an EMBL/GenBank/DDBJ whole genome shotgun (WGS) entry which is preliminary data.</text>
</comment>
<name>A0A497XDY6_9PROT</name>
<protein>
    <submittedName>
        <fullName evidence="1">Uncharacterized protein</fullName>
    </submittedName>
</protein>
<organism evidence="1 2">
    <name type="scientific">Sulfurisoma sediminicola</name>
    <dbReference type="NCBI Taxonomy" id="1381557"/>
    <lineage>
        <taxon>Bacteria</taxon>
        <taxon>Pseudomonadati</taxon>
        <taxon>Pseudomonadota</taxon>
        <taxon>Betaproteobacteria</taxon>
        <taxon>Nitrosomonadales</taxon>
        <taxon>Sterolibacteriaceae</taxon>
        <taxon>Sulfurisoma</taxon>
    </lineage>
</organism>
<dbReference type="OrthoDB" id="5174871at2"/>